<dbReference type="Proteomes" id="UP000289340">
    <property type="component" value="Chromosome 3"/>
</dbReference>
<feature type="compositionally biased region" description="Basic and acidic residues" evidence="1">
    <location>
        <begin position="1"/>
        <end position="13"/>
    </location>
</feature>
<organism evidence="2 3">
    <name type="scientific">Glycine soja</name>
    <name type="common">Wild soybean</name>
    <dbReference type="NCBI Taxonomy" id="3848"/>
    <lineage>
        <taxon>Eukaryota</taxon>
        <taxon>Viridiplantae</taxon>
        <taxon>Streptophyta</taxon>
        <taxon>Embryophyta</taxon>
        <taxon>Tracheophyta</taxon>
        <taxon>Spermatophyta</taxon>
        <taxon>Magnoliopsida</taxon>
        <taxon>eudicotyledons</taxon>
        <taxon>Gunneridae</taxon>
        <taxon>Pentapetalae</taxon>
        <taxon>rosids</taxon>
        <taxon>fabids</taxon>
        <taxon>Fabales</taxon>
        <taxon>Fabaceae</taxon>
        <taxon>Papilionoideae</taxon>
        <taxon>50 kb inversion clade</taxon>
        <taxon>NPAAA clade</taxon>
        <taxon>indigoferoid/millettioid clade</taxon>
        <taxon>Phaseoleae</taxon>
        <taxon>Glycine</taxon>
        <taxon>Glycine subgen. Soja</taxon>
    </lineage>
</organism>
<dbReference type="InterPro" id="IPR000222">
    <property type="entry name" value="PP2C_BS"/>
</dbReference>
<name>A0A445L8F7_GLYSO</name>
<accession>A0A445L8F7</accession>
<feature type="compositionally biased region" description="Basic and acidic residues" evidence="1">
    <location>
        <begin position="429"/>
        <end position="451"/>
    </location>
</feature>
<feature type="region of interest" description="Disordered" evidence="1">
    <location>
        <begin position="427"/>
        <end position="454"/>
    </location>
</feature>
<evidence type="ECO:0000313" key="2">
    <source>
        <dbReference type="EMBL" id="RZC19379.1"/>
    </source>
</evidence>
<gene>
    <name evidence="2" type="ORF">D0Y65_006275</name>
</gene>
<feature type="non-terminal residue" evidence="2">
    <location>
        <position position="1"/>
    </location>
</feature>
<comment type="caution">
    <text evidence="2">The sequence shown here is derived from an EMBL/GenBank/DDBJ whole genome shotgun (WGS) entry which is preliminary data.</text>
</comment>
<evidence type="ECO:0000256" key="1">
    <source>
        <dbReference type="SAM" id="MobiDB-lite"/>
    </source>
</evidence>
<dbReference type="PROSITE" id="PS01032">
    <property type="entry name" value="PPM_1"/>
    <property type="match status" value="1"/>
</dbReference>
<reference evidence="2 3" key="1">
    <citation type="submission" date="2018-09" db="EMBL/GenBank/DDBJ databases">
        <title>A high-quality reference genome of wild soybean provides a powerful tool to mine soybean genomes.</title>
        <authorList>
            <person name="Xie M."/>
            <person name="Chung C.Y.L."/>
            <person name="Li M.-W."/>
            <person name="Wong F.-L."/>
            <person name="Chan T.-F."/>
            <person name="Lam H.-M."/>
        </authorList>
    </citation>
    <scope>NUCLEOTIDE SEQUENCE [LARGE SCALE GENOMIC DNA]</scope>
    <source>
        <strain evidence="3">cv. W05</strain>
        <tissue evidence="2">Hypocotyl of etiolated seedlings</tissue>
    </source>
</reference>
<evidence type="ECO:0000313" key="3">
    <source>
        <dbReference type="Proteomes" id="UP000289340"/>
    </source>
</evidence>
<keyword evidence="3" id="KW-1185">Reference proteome</keyword>
<dbReference type="EMBL" id="QZWG01000003">
    <property type="protein sequence ID" value="RZC19379.1"/>
    <property type="molecule type" value="Genomic_DNA"/>
</dbReference>
<protein>
    <submittedName>
        <fullName evidence="2">Uncharacterized protein</fullName>
    </submittedName>
</protein>
<dbReference type="AlphaFoldDB" id="A0A445L8F7"/>
<dbReference type="GO" id="GO:0043169">
    <property type="term" value="F:cation binding"/>
    <property type="evidence" value="ECO:0007669"/>
    <property type="project" value="InterPro"/>
</dbReference>
<proteinExistence type="predicted"/>
<sequence>HSGERDDGHGVRDDDSDDTEEVRVVTRVGLRDWARAEKAIISSSASMTIVTTRVLHRGGAQDRELRWRRNCALQHCGSINKQFDPVTMDRGTILVDNSSTFQMNKKVSQSAYPPGTLTPMSTVNVTYNLTMHNQLVLKCRGSTYPLGRQTLDVFHRLDLLLRPHISTLGVPNRSFSHYIQNLPPNLANPSLLGSKVHIHELTVEINTQGLFSPFNNNIVLDLHLAILEEKPATINDASSNEEKAHYKAWERCNRLSLMFMRMTVAGSIKTTFPKTDNAKEFMGVPSKAVPETPFELWTDRTTSTSKSTVPRDMEIKEVRVQVPLVCASSSKALHSLSYPIFDYENHESKAPQCHQIYLCAGGNCTNEDLNPRQRSEHCGGKDLWYKGEGHEDHKDDDDSDGGELPVAAAMEGRGIFLGDKGGGMDCGDGDGKGEVGREEGEDGAHAEERDSGVTGLMPNVTCLDAHGSDAHDGLKVEDMGSEGEGPRMLFIAQKSIASCTKIGKSSKDEDLEDPHTANNLCCFHPPELIGTILVGVMGKRNLNLGSQYMTFGKWISGMKFNLSLDARNKPIREGQEKFGIFGVCDGHGGDGAAKSASKLAFSALGWPFLRYLRVRNYNTKKAAKMLKGSIKFLVRCSLELDPVTKATS</sequence>
<feature type="region of interest" description="Disordered" evidence="1">
    <location>
        <begin position="1"/>
        <end position="20"/>
    </location>
</feature>
<dbReference type="InterPro" id="IPR036457">
    <property type="entry name" value="PPM-type-like_dom_sf"/>
</dbReference>
<dbReference type="SUPFAM" id="SSF81606">
    <property type="entry name" value="PP2C-like"/>
    <property type="match status" value="1"/>
</dbReference>